<feature type="compositionally biased region" description="Acidic residues" evidence="1">
    <location>
        <begin position="208"/>
        <end position="225"/>
    </location>
</feature>
<dbReference type="EMBL" id="JAICCE010000003">
    <property type="protein sequence ID" value="KAG9279685.1"/>
    <property type="molecule type" value="Genomic_DNA"/>
</dbReference>
<feature type="region of interest" description="Disordered" evidence="1">
    <location>
        <begin position="174"/>
        <end position="226"/>
    </location>
</feature>
<evidence type="ECO:0000313" key="2">
    <source>
        <dbReference type="EMBL" id="KAG9279685.1"/>
    </source>
</evidence>
<evidence type="ECO:0000256" key="1">
    <source>
        <dbReference type="SAM" id="MobiDB-lite"/>
    </source>
</evidence>
<sequence length="262" mass="28765">MSGVRAPSGMTLSAVEPKHQQAVQRTRALTRTYLLSSSMLPIPPSSNQSIGESLKLPALTRTAYRRTSLLPLSISEPSLFAPVQRVVLDGFPRNCRPCPRKRAQSLSLCKSSENKNGPIPSYQPIYTHFTQPIRPVSKLNQQPILRARRLPAGQSGLRSSVKQYWQDPHNETLSIRGTPCLPSPPSPSTSATTSRTQLHVFLPVEGSGGEEDKDSESVDEGFMDEVDNKASILRHKKGESKKEPIQTDCATSLKADLVQLVT</sequence>
<organism evidence="2 3">
    <name type="scientific">Astyanax mexicanus</name>
    <name type="common">Blind cave fish</name>
    <name type="synonym">Astyanax fasciatus mexicanus</name>
    <dbReference type="NCBI Taxonomy" id="7994"/>
    <lineage>
        <taxon>Eukaryota</taxon>
        <taxon>Metazoa</taxon>
        <taxon>Chordata</taxon>
        <taxon>Craniata</taxon>
        <taxon>Vertebrata</taxon>
        <taxon>Euteleostomi</taxon>
        <taxon>Actinopterygii</taxon>
        <taxon>Neopterygii</taxon>
        <taxon>Teleostei</taxon>
        <taxon>Ostariophysi</taxon>
        <taxon>Characiformes</taxon>
        <taxon>Characoidei</taxon>
        <taxon>Acestrorhamphidae</taxon>
        <taxon>Acestrorhamphinae</taxon>
        <taxon>Astyanax</taxon>
    </lineage>
</organism>
<dbReference type="AlphaFoldDB" id="A0A8T2MCS7"/>
<reference evidence="2 3" key="1">
    <citation type="submission" date="2021-07" db="EMBL/GenBank/DDBJ databases">
        <authorList>
            <person name="Imarazene B."/>
            <person name="Zahm M."/>
            <person name="Klopp C."/>
            <person name="Cabau C."/>
            <person name="Beille S."/>
            <person name="Jouanno E."/>
            <person name="Castinel A."/>
            <person name="Lluch J."/>
            <person name="Gil L."/>
            <person name="Kuchtly C."/>
            <person name="Lopez Roques C."/>
            <person name="Donnadieu C."/>
            <person name="Parrinello H."/>
            <person name="Journot L."/>
            <person name="Du K."/>
            <person name="Schartl M."/>
            <person name="Retaux S."/>
            <person name="Guiguen Y."/>
        </authorList>
    </citation>
    <scope>NUCLEOTIDE SEQUENCE [LARGE SCALE GENOMIC DNA]</scope>
    <source>
        <strain evidence="2">Pach_M1</strain>
        <tissue evidence="2">Testis</tissue>
    </source>
</reference>
<gene>
    <name evidence="2" type="ORF">AMEX_G5230</name>
</gene>
<feature type="region of interest" description="Disordered" evidence="1">
    <location>
        <begin position="1"/>
        <end position="22"/>
    </location>
</feature>
<proteinExistence type="predicted"/>
<dbReference type="KEGG" id="amex:107197622"/>
<accession>A0A8T2MCS7</accession>
<evidence type="ECO:0000313" key="3">
    <source>
        <dbReference type="Proteomes" id="UP000752171"/>
    </source>
</evidence>
<protein>
    <submittedName>
        <fullName evidence="2">Uncharacterized protein</fullName>
    </submittedName>
</protein>
<dbReference type="Proteomes" id="UP000752171">
    <property type="component" value="Unassembled WGS sequence"/>
</dbReference>
<comment type="caution">
    <text evidence="2">The sequence shown here is derived from an EMBL/GenBank/DDBJ whole genome shotgun (WGS) entry which is preliminary data.</text>
</comment>
<name>A0A8T2MCS7_ASTMX</name>